<name>A0A9X3YMZ1_9GAMM</name>
<dbReference type="PANTHER" id="PTHR34351">
    <property type="entry name" value="SLR1927 PROTEIN-RELATED"/>
    <property type="match status" value="1"/>
</dbReference>
<organism evidence="3 4">
    <name type="scientific">Tahibacter soli</name>
    <dbReference type="NCBI Taxonomy" id="2983605"/>
    <lineage>
        <taxon>Bacteria</taxon>
        <taxon>Pseudomonadati</taxon>
        <taxon>Pseudomonadota</taxon>
        <taxon>Gammaproteobacteria</taxon>
        <taxon>Lysobacterales</taxon>
        <taxon>Rhodanobacteraceae</taxon>
        <taxon>Tahibacter</taxon>
    </lineage>
</organism>
<feature type="region of interest" description="Disordered" evidence="1">
    <location>
        <begin position="200"/>
        <end position="223"/>
    </location>
</feature>
<proteinExistence type="predicted"/>
<keyword evidence="4" id="KW-1185">Reference proteome</keyword>
<dbReference type="AlphaFoldDB" id="A0A9X3YMZ1"/>
<sequence>MALAAAWRARRLRLVAFAERRLPALTHLRRPEALPIRLHQRRIYVLPTLFGGVFGAMLSVMALGALNYGNNPALLLTCLLGSIAFLSVLGGYRALDGLTLRGVHAAPVFAGDALQVELHFDPGNRAREALRAQLEDATVAFATARATPTRVVVGLPTQRRGLVALPRVRLWTSWPYGLFRPWSWLNPQVRLLVYPRPETFGPPPPESARDAGPRHLRESGDEYGSLREYRETDARRMIAWKASARLDRLVVREPEQIAGRELVFDFAALEGLDHEARIARLARWVLAAEEQHRPYTLATPNERLGPDVGTAHRHRCLEALALLP</sequence>
<dbReference type="Proteomes" id="UP001139971">
    <property type="component" value="Unassembled WGS sequence"/>
</dbReference>
<evidence type="ECO:0000256" key="1">
    <source>
        <dbReference type="SAM" id="MobiDB-lite"/>
    </source>
</evidence>
<evidence type="ECO:0000256" key="2">
    <source>
        <dbReference type="SAM" id="Phobius"/>
    </source>
</evidence>
<keyword evidence="2" id="KW-0472">Membrane</keyword>
<comment type="caution">
    <text evidence="3">The sequence shown here is derived from an EMBL/GenBank/DDBJ whole genome shotgun (WGS) entry which is preliminary data.</text>
</comment>
<reference evidence="3" key="1">
    <citation type="submission" date="2023-02" db="EMBL/GenBank/DDBJ databases">
        <title>Tahibacter soli sp. nov. isolated from soil.</title>
        <authorList>
            <person name="Baek J.H."/>
            <person name="Lee J.K."/>
            <person name="Choi D.G."/>
            <person name="Jeon C.O."/>
        </authorList>
    </citation>
    <scope>NUCLEOTIDE SEQUENCE</scope>
    <source>
        <strain evidence="3">BL</strain>
    </source>
</reference>
<evidence type="ECO:0000313" key="4">
    <source>
        <dbReference type="Proteomes" id="UP001139971"/>
    </source>
</evidence>
<keyword evidence="2" id="KW-1133">Transmembrane helix</keyword>
<keyword evidence="2" id="KW-0812">Transmembrane</keyword>
<gene>
    <name evidence="3" type="ORF">OD750_022670</name>
</gene>
<feature type="transmembrane region" description="Helical" evidence="2">
    <location>
        <begin position="43"/>
        <end position="66"/>
    </location>
</feature>
<evidence type="ECO:0000313" key="3">
    <source>
        <dbReference type="EMBL" id="MDC8015351.1"/>
    </source>
</evidence>
<protein>
    <submittedName>
        <fullName evidence="3">DUF58 domain-containing protein</fullName>
    </submittedName>
</protein>
<dbReference type="EMBL" id="JAOVZO020000020">
    <property type="protein sequence ID" value="MDC8015351.1"/>
    <property type="molecule type" value="Genomic_DNA"/>
</dbReference>
<dbReference type="PANTHER" id="PTHR34351:SF1">
    <property type="entry name" value="SLR1927 PROTEIN"/>
    <property type="match status" value="1"/>
</dbReference>
<feature type="transmembrane region" description="Helical" evidence="2">
    <location>
        <begin position="72"/>
        <end position="92"/>
    </location>
</feature>
<feature type="compositionally biased region" description="Basic and acidic residues" evidence="1">
    <location>
        <begin position="207"/>
        <end position="223"/>
    </location>
</feature>
<dbReference type="RefSeq" id="WP_263544360.1">
    <property type="nucleotide sequence ID" value="NZ_JAOVZO020000020.1"/>
</dbReference>
<accession>A0A9X3YMZ1</accession>